<comment type="caution">
    <text evidence="2">The sequence shown here is derived from an EMBL/GenBank/DDBJ whole genome shotgun (WGS) entry which is preliminary data.</text>
</comment>
<dbReference type="SMART" id="SM00174">
    <property type="entry name" value="RHO"/>
    <property type="match status" value="1"/>
</dbReference>
<dbReference type="EMBL" id="MLAK01000714">
    <property type="protein sequence ID" value="OHT06845.1"/>
    <property type="molecule type" value="Genomic_DNA"/>
</dbReference>
<evidence type="ECO:0000256" key="1">
    <source>
        <dbReference type="ARBA" id="ARBA00022741"/>
    </source>
</evidence>
<dbReference type="GeneID" id="94838838"/>
<evidence type="ECO:0000313" key="3">
    <source>
        <dbReference type="Proteomes" id="UP000179807"/>
    </source>
</evidence>
<dbReference type="PRINTS" id="PR00449">
    <property type="entry name" value="RASTRNSFRMNG"/>
</dbReference>
<gene>
    <name evidence="2" type="ORF">TRFO_25096</name>
</gene>
<dbReference type="SUPFAM" id="SSF52540">
    <property type="entry name" value="P-loop containing nucleoside triphosphate hydrolases"/>
    <property type="match status" value="1"/>
</dbReference>
<accession>A0A1J4KBJ0</accession>
<reference evidence="2" key="1">
    <citation type="submission" date="2016-10" db="EMBL/GenBank/DDBJ databases">
        <authorList>
            <person name="Benchimol M."/>
            <person name="Almeida L.G."/>
            <person name="Vasconcelos A.T."/>
            <person name="Perreira-Neves A."/>
            <person name="Rosa I.A."/>
            <person name="Tasca T."/>
            <person name="Bogo M.R."/>
            <person name="de Souza W."/>
        </authorList>
    </citation>
    <scope>NUCLEOTIDE SEQUENCE [LARGE SCALE GENOMIC DNA]</scope>
    <source>
        <strain evidence="2">K</strain>
    </source>
</reference>
<dbReference type="PROSITE" id="PS51417">
    <property type="entry name" value="ARF"/>
    <property type="match status" value="1"/>
</dbReference>
<dbReference type="SMART" id="SM00175">
    <property type="entry name" value="RAB"/>
    <property type="match status" value="1"/>
</dbReference>
<sequence>MRKASGGISEKIVMLGATQTGKTSLVTRFIMEKFISSTEATIGAAFLTKKINVDGKDITMDIWDTGGQERYRALAPMYYRDARAAIIVFDLTNSSTILDAEEWINEIRDHGAKHSLIYVAANKSDLRNEISISEKDLNEFKFANQIDHMYITSALNGQNVNKMFFDVAKELIASLPATDDEKGDAKIGVEAPKQSSGCCF</sequence>
<dbReference type="InterPro" id="IPR027417">
    <property type="entry name" value="P-loop_NTPase"/>
</dbReference>
<dbReference type="NCBIfam" id="TIGR00231">
    <property type="entry name" value="small_GTP"/>
    <property type="match status" value="1"/>
</dbReference>
<proteinExistence type="predicted"/>
<name>A0A1J4KBJ0_9EUKA</name>
<dbReference type="PROSITE" id="PS51419">
    <property type="entry name" value="RAB"/>
    <property type="match status" value="1"/>
</dbReference>
<dbReference type="GO" id="GO:0005525">
    <property type="term" value="F:GTP binding"/>
    <property type="evidence" value="ECO:0007669"/>
    <property type="project" value="InterPro"/>
</dbReference>
<keyword evidence="3" id="KW-1185">Reference proteome</keyword>
<evidence type="ECO:0000313" key="2">
    <source>
        <dbReference type="EMBL" id="OHT06845.1"/>
    </source>
</evidence>
<dbReference type="InterPro" id="IPR001806">
    <property type="entry name" value="Small_GTPase"/>
</dbReference>
<dbReference type="PANTHER" id="PTHR47978">
    <property type="match status" value="1"/>
</dbReference>
<dbReference type="PROSITE" id="PS51421">
    <property type="entry name" value="RAS"/>
    <property type="match status" value="1"/>
</dbReference>
<dbReference type="Gene3D" id="3.40.50.300">
    <property type="entry name" value="P-loop containing nucleotide triphosphate hydrolases"/>
    <property type="match status" value="1"/>
</dbReference>
<dbReference type="SMART" id="SM00177">
    <property type="entry name" value="ARF"/>
    <property type="match status" value="1"/>
</dbReference>
<dbReference type="FunFam" id="3.40.50.300:FF:000808">
    <property type="entry name" value="Small GTP-binding protein, putative"/>
    <property type="match status" value="1"/>
</dbReference>
<organism evidence="2 3">
    <name type="scientific">Tritrichomonas foetus</name>
    <dbReference type="NCBI Taxonomy" id="1144522"/>
    <lineage>
        <taxon>Eukaryota</taxon>
        <taxon>Metamonada</taxon>
        <taxon>Parabasalia</taxon>
        <taxon>Tritrichomonadida</taxon>
        <taxon>Tritrichomonadidae</taxon>
        <taxon>Tritrichomonas</taxon>
    </lineage>
</organism>
<dbReference type="SMART" id="SM00173">
    <property type="entry name" value="RAS"/>
    <property type="match status" value="1"/>
</dbReference>
<keyword evidence="1" id="KW-0547">Nucleotide-binding</keyword>
<dbReference type="GO" id="GO:0003924">
    <property type="term" value="F:GTPase activity"/>
    <property type="evidence" value="ECO:0007669"/>
    <property type="project" value="InterPro"/>
</dbReference>
<dbReference type="RefSeq" id="XP_068359981.1">
    <property type="nucleotide sequence ID" value="XM_068504134.1"/>
</dbReference>
<dbReference type="Proteomes" id="UP000179807">
    <property type="component" value="Unassembled WGS sequence"/>
</dbReference>
<dbReference type="Pfam" id="PF00071">
    <property type="entry name" value="Ras"/>
    <property type="match status" value="1"/>
</dbReference>
<dbReference type="InterPro" id="IPR005225">
    <property type="entry name" value="Small_GTP-bd"/>
</dbReference>
<protein>
    <submittedName>
        <fullName evidence="2">Ras-related protein RABF2a</fullName>
    </submittedName>
</protein>
<dbReference type="OrthoDB" id="63533at2759"/>
<dbReference type="VEuPathDB" id="TrichDB:TRFO_25096"/>
<dbReference type="AlphaFoldDB" id="A0A1J4KBJ0"/>